<dbReference type="Pfam" id="PF10934">
    <property type="entry name" value="Sheath_initiator"/>
    <property type="match status" value="1"/>
</dbReference>
<dbReference type="Proteomes" id="UP001057291">
    <property type="component" value="Unassembled WGS sequence"/>
</dbReference>
<organism evidence="1 2">
    <name type="scientific">Collibacillus ludicampi</name>
    <dbReference type="NCBI Taxonomy" id="2771369"/>
    <lineage>
        <taxon>Bacteria</taxon>
        <taxon>Bacillati</taxon>
        <taxon>Bacillota</taxon>
        <taxon>Bacilli</taxon>
        <taxon>Bacillales</taxon>
        <taxon>Alicyclobacillaceae</taxon>
        <taxon>Collibacillus</taxon>
    </lineage>
</organism>
<dbReference type="InterPro" id="IPR020288">
    <property type="entry name" value="Sheath_initiator"/>
</dbReference>
<dbReference type="EMBL" id="BOQE01000001">
    <property type="protein sequence ID" value="GIM45247.1"/>
    <property type="molecule type" value="Genomic_DNA"/>
</dbReference>
<name>A0AAV4LBL2_9BACL</name>
<dbReference type="RefSeq" id="WP_282198464.1">
    <property type="nucleotide sequence ID" value="NZ_BOQE01000001.1"/>
</dbReference>
<proteinExistence type="predicted"/>
<comment type="caution">
    <text evidence="1">The sequence shown here is derived from an EMBL/GenBank/DDBJ whole genome shotgun (WGS) entry which is preliminary data.</text>
</comment>
<dbReference type="AlphaFoldDB" id="A0AAV4LBL2"/>
<keyword evidence="2" id="KW-1185">Reference proteome</keyword>
<reference evidence="1" key="1">
    <citation type="journal article" date="2023" name="Int. J. Syst. Evol. Microbiol.">
        <title>Collibacillus ludicampi gen. nov., sp. nov., a new soil bacterium of the family Alicyclobacillaceae.</title>
        <authorList>
            <person name="Jojima T."/>
            <person name="Ioku Y."/>
            <person name="Fukuta Y."/>
            <person name="Shirasaka N."/>
            <person name="Matsumura Y."/>
            <person name="Mori M."/>
        </authorList>
    </citation>
    <scope>NUCLEOTIDE SEQUENCE</scope>
    <source>
        <strain evidence="1">TP075</strain>
    </source>
</reference>
<dbReference type="SUPFAM" id="SSF160719">
    <property type="entry name" value="gpW/gp25-like"/>
    <property type="match status" value="1"/>
</dbReference>
<gene>
    <name evidence="1" type="ORF">DNHGIG_07960</name>
</gene>
<sequence length="288" mass="31384">MKLSTYIIGKGDTIELLAQQLLGDINQVDTLISLNHLRYPYISDDPYDQYANPKGTVFLVGSYTNPQSITINNINNVNIMPNDTIFLSEGSSYGAGVVQSISGSTITFTSPVQGTYDSGAIVTVFVNQQNITTQVLQTGNTLLYPYTPNATANNTSTNYSLVFGTDWKLDNNGFLVRANNDIATVSGLDNLAQALRNRLQTALGTLMLHPDYGNELYNILGESNKLYFTGLAKYYVQQCAIQDPRIRQAEVTNLTIQEDSVFISLSVIPAGSQDPINMNVTLPIGGVS</sequence>
<dbReference type="Gene3D" id="3.10.450.40">
    <property type="match status" value="1"/>
</dbReference>
<evidence type="ECO:0000313" key="2">
    <source>
        <dbReference type="Proteomes" id="UP001057291"/>
    </source>
</evidence>
<accession>A0AAV4LBL2</accession>
<protein>
    <recommendedName>
        <fullName evidence="3">LysM domain-containing protein</fullName>
    </recommendedName>
</protein>
<evidence type="ECO:0000313" key="1">
    <source>
        <dbReference type="EMBL" id="GIM45247.1"/>
    </source>
</evidence>
<evidence type="ECO:0008006" key="3">
    <source>
        <dbReference type="Google" id="ProtNLM"/>
    </source>
</evidence>